<evidence type="ECO:0000256" key="1">
    <source>
        <dbReference type="SAM" id="Phobius"/>
    </source>
</evidence>
<evidence type="ECO:0000313" key="2">
    <source>
        <dbReference type="Ensembl" id="ENSCJAP00000088373.1"/>
    </source>
</evidence>
<dbReference type="Proteomes" id="UP000008225">
    <property type="component" value="Chromosome 5"/>
</dbReference>
<proteinExistence type="predicted"/>
<reference evidence="2" key="2">
    <citation type="submission" date="2025-08" db="UniProtKB">
        <authorList>
            <consortium name="Ensembl"/>
        </authorList>
    </citation>
    <scope>IDENTIFICATION</scope>
</reference>
<dbReference type="AlphaFoldDB" id="A0A8I4A280"/>
<keyword evidence="3" id="KW-1185">Reference proteome</keyword>
<name>A0A8I4A280_CALJA</name>
<dbReference type="PANTHER" id="PTHR12138:SF162">
    <property type="entry name" value="CHROMOSOME UNDETERMINED SCAFFOLD_275, WHOLE GENOME SHOTGUN SEQUENCE"/>
    <property type="match status" value="1"/>
</dbReference>
<reference evidence="2 3" key="1">
    <citation type="submission" date="2009-03" db="EMBL/GenBank/DDBJ databases">
        <authorList>
            <person name="Warren W."/>
            <person name="Ye L."/>
            <person name="Minx P."/>
            <person name="Worley K."/>
            <person name="Gibbs R."/>
            <person name="Wilson R.K."/>
        </authorList>
    </citation>
    <scope>NUCLEOTIDE SEQUENCE [LARGE SCALE GENOMIC DNA]</scope>
</reference>
<feature type="transmembrane region" description="Helical" evidence="1">
    <location>
        <begin position="50"/>
        <end position="72"/>
    </location>
</feature>
<keyword evidence="1" id="KW-1133">Transmembrane helix</keyword>
<dbReference type="GeneTree" id="ENSGT01150000286943"/>
<protein>
    <submittedName>
        <fullName evidence="2">Uncharacterized protein</fullName>
    </submittedName>
</protein>
<dbReference type="Ensembl" id="ENSCJAT00000146713.1">
    <property type="protein sequence ID" value="ENSCJAP00000088373.1"/>
    <property type="gene ID" value="ENSCJAG00000079632.1"/>
</dbReference>
<dbReference type="PANTHER" id="PTHR12138">
    <property type="entry name" value="PRIMATE-EXPANDED PROTEIN FAMILY"/>
    <property type="match status" value="1"/>
</dbReference>
<evidence type="ECO:0000313" key="3">
    <source>
        <dbReference type="Proteomes" id="UP000008225"/>
    </source>
</evidence>
<reference evidence="2" key="3">
    <citation type="submission" date="2025-09" db="UniProtKB">
        <authorList>
            <consortium name="Ensembl"/>
        </authorList>
    </citation>
    <scope>IDENTIFICATION</scope>
</reference>
<keyword evidence="1" id="KW-0812">Transmembrane</keyword>
<keyword evidence="1" id="KW-0472">Membrane</keyword>
<accession>A0A8I4A280</accession>
<sequence length="82" mass="8953">RNRWNLSLLLGLECRSAISAHCNLRLLGSWNSPATASRVAGTTGAHRHTWLIFCILVEMGFYCVAQASFEFLSSGNLLALAS</sequence>
<organism evidence="2 3">
    <name type="scientific">Callithrix jacchus</name>
    <name type="common">White-tufted-ear marmoset</name>
    <name type="synonym">Simia Jacchus</name>
    <dbReference type="NCBI Taxonomy" id="9483"/>
    <lineage>
        <taxon>Eukaryota</taxon>
        <taxon>Metazoa</taxon>
        <taxon>Chordata</taxon>
        <taxon>Craniata</taxon>
        <taxon>Vertebrata</taxon>
        <taxon>Euteleostomi</taxon>
        <taxon>Mammalia</taxon>
        <taxon>Eutheria</taxon>
        <taxon>Euarchontoglires</taxon>
        <taxon>Primates</taxon>
        <taxon>Haplorrhini</taxon>
        <taxon>Platyrrhini</taxon>
        <taxon>Cebidae</taxon>
        <taxon>Callitrichinae</taxon>
        <taxon>Callithrix</taxon>
        <taxon>Callithrix</taxon>
    </lineage>
</organism>